<reference evidence="2" key="1">
    <citation type="submission" date="2023-06" db="EMBL/GenBank/DDBJ databases">
        <authorList>
            <person name="Noh H."/>
        </authorList>
    </citation>
    <scope>NUCLEOTIDE SEQUENCE</scope>
    <source>
        <strain evidence="2">DUCC20226</strain>
    </source>
</reference>
<dbReference type="AlphaFoldDB" id="A0AAD9S575"/>
<dbReference type="EMBL" id="JAUJFL010000010">
    <property type="protein sequence ID" value="KAK2597232.1"/>
    <property type="molecule type" value="Genomic_DNA"/>
</dbReference>
<protein>
    <submittedName>
        <fullName evidence="2">Uncharacterized protein</fullName>
    </submittedName>
</protein>
<sequence>MPVKREAEPFIKPDPDAKRVKREGGDDNLSLSSIPMAPPSAAFASSNFSTIAPKTEVGDHKPLSLAPNYGGTAVNNRNRKFGGNAIKAWRGNDCVSAHFDKRTMEVDFTIRSAFPKQWPSMDVETEIFERLNRAKFDIQPAEDWGFLDRKVFAHFDKVYIN</sequence>
<organism evidence="2 3">
    <name type="scientific">Phomopsis amygdali</name>
    <name type="common">Fusicoccum amygdali</name>
    <dbReference type="NCBI Taxonomy" id="1214568"/>
    <lineage>
        <taxon>Eukaryota</taxon>
        <taxon>Fungi</taxon>
        <taxon>Dikarya</taxon>
        <taxon>Ascomycota</taxon>
        <taxon>Pezizomycotina</taxon>
        <taxon>Sordariomycetes</taxon>
        <taxon>Sordariomycetidae</taxon>
        <taxon>Diaporthales</taxon>
        <taxon>Diaporthaceae</taxon>
        <taxon>Diaporthe</taxon>
    </lineage>
</organism>
<evidence type="ECO:0000313" key="3">
    <source>
        <dbReference type="Proteomes" id="UP001265746"/>
    </source>
</evidence>
<accession>A0AAD9S575</accession>
<name>A0AAD9S575_PHOAM</name>
<feature type="region of interest" description="Disordered" evidence="1">
    <location>
        <begin position="1"/>
        <end position="35"/>
    </location>
</feature>
<proteinExistence type="predicted"/>
<gene>
    <name evidence="2" type="ORF">N8I77_013093</name>
</gene>
<evidence type="ECO:0000313" key="2">
    <source>
        <dbReference type="EMBL" id="KAK2597232.1"/>
    </source>
</evidence>
<evidence type="ECO:0000256" key="1">
    <source>
        <dbReference type="SAM" id="MobiDB-lite"/>
    </source>
</evidence>
<dbReference type="Proteomes" id="UP001265746">
    <property type="component" value="Unassembled WGS sequence"/>
</dbReference>
<comment type="caution">
    <text evidence="2">The sequence shown here is derived from an EMBL/GenBank/DDBJ whole genome shotgun (WGS) entry which is preliminary data.</text>
</comment>
<keyword evidence="3" id="KW-1185">Reference proteome</keyword>
<feature type="compositionally biased region" description="Basic and acidic residues" evidence="1">
    <location>
        <begin position="1"/>
        <end position="25"/>
    </location>
</feature>